<reference evidence="3" key="1">
    <citation type="submission" date="2018-05" db="EMBL/GenBank/DDBJ databases">
        <title>Draft genome sequence of Stemphylium lycopersici strain CIDEFI 213.</title>
        <authorList>
            <person name="Medina R."/>
            <person name="Franco M.E.E."/>
            <person name="Lucentini C.G."/>
            <person name="Saparrat M.C.N."/>
            <person name="Balatti P.A."/>
        </authorList>
    </citation>
    <scope>NUCLEOTIDE SEQUENCE [LARGE SCALE GENOMIC DNA]</scope>
    <source>
        <strain evidence="3">CIDEFI 213</strain>
    </source>
</reference>
<evidence type="ECO:0000256" key="1">
    <source>
        <dbReference type="SAM" id="MobiDB-lite"/>
    </source>
</evidence>
<dbReference type="OrthoDB" id="3795238at2759"/>
<evidence type="ECO:0000313" key="3">
    <source>
        <dbReference type="Proteomes" id="UP000249619"/>
    </source>
</evidence>
<dbReference type="EMBL" id="QGDH01000112">
    <property type="protein sequence ID" value="RAR06617.1"/>
    <property type="molecule type" value="Genomic_DNA"/>
</dbReference>
<dbReference type="Proteomes" id="UP000249619">
    <property type="component" value="Unassembled WGS sequence"/>
</dbReference>
<accession>A0A364MY98</accession>
<feature type="region of interest" description="Disordered" evidence="1">
    <location>
        <begin position="274"/>
        <end position="296"/>
    </location>
</feature>
<name>A0A364MY98_STELY</name>
<proteinExistence type="predicted"/>
<protein>
    <submittedName>
        <fullName evidence="2">FMN binding</fullName>
    </submittedName>
</protein>
<feature type="region of interest" description="Disordered" evidence="1">
    <location>
        <begin position="372"/>
        <end position="454"/>
    </location>
</feature>
<sequence>MEVAGIVAAGVGLVPVVVQTARSLRKAAKSIKLARRELEDLTNEMTIFTSIYHQFLMICSKRMKTDKRALSALNLLISWAKKAKLDFQKLSQHVDALTTHPMQPHSTTENITAHVKWYLQKSTLEYLRASLIVARQSMVGFSNLCNIERLDEELAMLKSILTPQQRLQIKEKFGMPVEELIQSLQDEKDERYMDAELGMEVLQESMMKVSLKQSQNQDFDFTRNTEQLLRFSNSIGRHHGVARRRHLSHHRLLQSHSPGLHLIKKYLAAVPSPPEVHGATIPDPVQRTPPESNPVAAYRPTTQYLDLEEKYSGLSPPISDYRIPDLPPSSSTEPRESTERLANTTNAHESGQDITILNDADRDEVNLAARVEDAEEVIDEEGVMGEREATDEDEEDEDEDEVVQQVQQTETRPSKWQPLTAFEGREPRNLRERRERSSSPQEHWASKPWEEKKK</sequence>
<keyword evidence="3" id="KW-1185">Reference proteome</keyword>
<feature type="compositionally biased region" description="Basic and acidic residues" evidence="1">
    <location>
        <begin position="444"/>
        <end position="454"/>
    </location>
</feature>
<feature type="compositionally biased region" description="Polar residues" evidence="1">
    <location>
        <begin position="341"/>
        <end position="355"/>
    </location>
</feature>
<dbReference type="AlphaFoldDB" id="A0A364MY98"/>
<evidence type="ECO:0000313" key="2">
    <source>
        <dbReference type="EMBL" id="RAR06617.1"/>
    </source>
</evidence>
<feature type="compositionally biased region" description="Basic and acidic residues" evidence="1">
    <location>
        <begin position="423"/>
        <end position="437"/>
    </location>
</feature>
<feature type="region of interest" description="Disordered" evidence="1">
    <location>
        <begin position="312"/>
        <end position="359"/>
    </location>
</feature>
<feature type="compositionally biased region" description="Acidic residues" evidence="1">
    <location>
        <begin position="373"/>
        <end position="402"/>
    </location>
</feature>
<organism evidence="2 3">
    <name type="scientific">Stemphylium lycopersici</name>
    <name type="common">Tomato gray leaf spot disease fungus</name>
    <name type="synonym">Thyrospora lycopersici</name>
    <dbReference type="NCBI Taxonomy" id="183478"/>
    <lineage>
        <taxon>Eukaryota</taxon>
        <taxon>Fungi</taxon>
        <taxon>Dikarya</taxon>
        <taxon>Ascomycota</taxon>
        <taxon>Pezizomycotina</taxon>
        <taxon>Dothideomycetes</taxon>
        <taxon>Pleosporomycetidae</taxon>
        <taxon>Pleosporales</taxon>
        <taxon>Pleosporineae</taxon>
        <taxon>Pleosporaceae</taxon>
        <taxon>Stemphylium</taxon>
    </lineage>
</organism>
<comment type="caution">
    <text evidence="2">The sequence shown here is derived from an EMBL/GenBank/DDBJ whole genome shotgun (WGS) entry which is preliminary data.</text>
</comment>
<gene>
    <name evidence="2" type="ORF">DDE83_006845</name>
</gene>